<name>A0A8J4HCG1_9PROT</name>
<feature type="transmembrane region" description="Helical" evidence="1">
    <location>
        <begin position="111"/>
        <end position="130"/>
    </location>
</feature>
<dbReference type="EMBL" id="DTQM01000175">
    <property type="protein sequence ID" value="HGC43275.1"/>
    <property type="molecule type" value="Genomic_DNA"/>
</dbReference>
<keyword evidence="1" id="KW-0472">Membrane</keyword>
<keyword evidence="1" id="KW-1133">Transmembrane helix</keyword>
<evidence type="ECO:0000313" key="2">
    <source>
        <dbReference type="EMBL" id="HGC43275.1"/>
    </source>
</evidence>
<sequence length="133" mass="13630">MTPENRPRANLSLIGFLAMAFVVVGLTGILATYAAPLPLARALHLEAVLDQALARGDVAGVDALAAEFAPSKAIAPEAPPADLPGRVAQLRARMRQGLSEEAAAAARRLRLLIGVATLAGALFGAALMGAGRR</sequence>
<feature type="transmembrane region" description="Helical" evidence="1">
    <location>
        <begin position="12"/>
        <end position="35"/>
    </location>
</feature>
<reference evidence="2" key="1">
    <citation type="journal article" date="2020" name="mSystems">
        <title>Genome- and Community-Level Interaction Insights into Carbon Utilization and Element Cycling Functions of Hydrothermarchaeota in Hydrothermal Sediment.</title>
        <authorList>
            <person name="Zhou Z."/>
            <person name="Liu Y."/>
            <person name="Xu W."/>
            <person name="Pan J."/>
            <person name="Luo Z.H."/>
            <person name="Li M."/>
        </authorList>
    </citation>
    <scope>NUCLEOTIDE SEQUENCE</scope>
    <source>
        <strain evidence="2">SpSt-997</strain>
    </source>
</reference>
<protein>
    <submittedName>
        <fullName evidence="2">Uncharacterized protein</fullName>
    </submittedName>
</protein>
<dbReference type="AlphaFoldDB" id="A0A8J4HCG1"/>
<evidence type="ECO:0000256" key="1">
    <source>
        <dbReference type="SAM" id="Phobius"/>
    </source>
</evidence>
<proteinExistence type="predicted"/>
<organism evidence="2">
    <name type="scientific">Acidicaldus sp</name>
    <dbReference type="NCBI Taxonomy" id="1872105"/>
    <lineage>
        <taxon>Bacteria</taxon>
        <taxon>Pseudomonadati</taxon>
        <taxon>Pseudomonadota</taxon>
        <taxon>Alphaproteobacteria</taxon>
        <taxon>Acetobacterales</taxon>
        <taxon>Acetobacteraceae</taxon>
        <taxon>Acidicaldus</taxon>
    </lineage>
</organism>
<comment type="caution">
    <text evidence="2">The sequence shown here is derived from an EMBL/GenBank/DDBJ whole genome shotgun (WGS) entry which is preliminary data.</text>
</comment>
<gene>
    <name evidence="2" type="ORF">ENY07_08675</name>
</gene>
<accession>A0A8J4HCG1</accession>
<keyword evidence="1" id="KW-0812">Transmembrane</keyword>